<dbReference type="InterPro" id="IPR003156">
    <property type="entry name" value="DHHA1_dom"/>
</dbReference>
<dbReference type="InterPro" id="IPR050058">
    <property type="entry name" value="Ala-tRNA_ligase"/>
</dbReference>
<evidence type="ECO:0000256" key="8">
    <source>
        <dbReference type="ARBA" id="ARBA00022884"/>
    </source>
</evidence>
<comment type="subcellular location">
    <subcellularLocation>
        <location evidence="11">Cytoplasm</location>
    </subcellularLocation>
</comment>
<dbReference type="FunFam" id="3.30.930.10:FF:000004">
    <property type="entry name" value="Alanine--tRNA ligase"/>
    <property type="match status" value="1"/>
</dbReference>
<dbReference type="Gene3D" id="3.30.980.10">
    <property type="entry name" value="Threonyl-trna Synthetase, Chain A, domain 2"/>
    <property type="match status" value="1"/>
</dbReference>
<protein>
    <recommendedName>
        <fullName evidence="11">Alanine--tRNA ligase</fullName>
        <ecNumber evidence="11">6.1.1.7</ecNumber>
    </recommendedName>
    <alternativeName>
        <fullName evidence="11">Alanyl-tRNA synthetase</fullName>
        <shortName evidence="11">AlaRS</shortName>
    </alternativeName>
</protein>
<sequence length="880" mass="97053">MKGSEIREKFLKYFEDNGHRRVRSSSLVPEADPTLLFTNAGMVQFKNVFTGDEKLDFVRAASSQKCLRVSGKHNDLENVGVTARHHTFFEMLGNFSFGDYFKDDAIFFGWDFLTVDMGLEKEKLWITIYKDDDEAFEIWKNKIGVTADRIVRMGEKDNFWAMGETGPCGPCSEIHIDQGEDMACGDKCGIGMCDCDRYLELWNLVFMQFNRDESGKMTPLPAPSIDTGMGLERIAAVVQGVKSNYDSDLFTPIISAVEEIAGAEYGEDAEKDISIRAISDHCRAQAFLVADGIIPANEGRGYVLRRIMRRAARHGKLLGISDPFMYRVADVVVDIMAEAYPELRENRIFIASVVRAEEEKFIETLDKGLKILNEEVDEIKAKGGKKKVLSGDVAFRLYDTYGFPLDLTEDIIKGESIEIDIGGFEEAMAKQRDKSKAAWKGSGDEKVAEVYMKLVSEGLGTSFKGYDEVSLKSKVISIIKDGKKVISVKSGEDGNDVGIVTERTPFYAEMGGQVGDTGTIETKSSLFEVVRTENPAGSLIVHMGIVKKGEVKVGDEAALKVNSNLREKTEANHSATHLLQAALRKVLGDHVKQSGSLVSPERLRFDYTHYGQVSKNELDRVEDIVNEEIRNNHEVIVKSLPYDKAIEAGAIALFGEKYGDEVRTINIPGVSMELCGGTHADTTGEIGTFKIVHEGSIASGIRRIEAVTGENAVRHIREEEAIIREITELLKTTPKDSPTRVEKLLSQVKTLTKEVERLKSGASTLSVSDLIESAVERDGIKVVARVIDDMDPKSLREFSDKVKDRLKKGIVVLGSNSGGKAILLVSVTKDITDKYKAGEIIKKMAEVVGGKGGGRPDMAQAGGPNGDRVEEAIQKVFDCV</sequence>
<dbReference type="SUPFAM" id="SSF55186">
    <property type="entry name" value="ThrRS/AlaRS common domain"/>
    <property type="match status" value="1"/>
</dbReference>
<feature type="binding site" evidence="11">
    <location>
        <position position="573"/>
    </location>
    <ligand>
        <name>Zn(2+)</name>
        <dbReference type="ChEBI" id="CHEBI:29105"/>
    </ligand>
</feature>
<feature type="binding site" evidence="11">
    <location>
        <position position="675"/>
    </location>
    <ligand>
        <name>Zn(2+)</name>
        <dbReference type="ChEBI" id="CHEBI:29105"/>
    </ligand>
</feature>
<evidence type="ECO:0000256" key="1">
    <source>
        <dbReference type="ARBA" id="ARBA00008226"/>
    </source>
</evidence>
<feature type="binding site" evidence="11">
    <location>
        <position position="577"/>
    </location>
    <ligand>
        <name>Zn(2+)</name>
        <dbReference type="ChEBI" id="CHEBI:29105"/>
    </ligand>
</feature>
<name>A0A9D8KEM5_9DELT</name>
<evidence type="ECO:0000313" key="14">
    <source>
        <dbReference type="Proteomes" id="UP000809273"/>
    </source>
</evidence>
<comment type="domain">
    <text evidence="11">Consists of three domains; the N-terminal catalytic domain, the editing domain and the C-terminal C-Ala domain. The editing domain removes incorrectly charged amino acids, while the C-Ala domain, along with tRNA(Ala), serves as a bridge to cooperatively bring together the editing and aminoacylation centers thus stimulating deacylation of misacylated tRNAs.</text>
</comment>
<dbReference type="InterPro" id="IPR018164">
    <property type="entry name" value="Ala-tRNA-synth_IIc_N"/>
</dbReference>
<dbReference type="Proteomes" id="UP000809273">
    <property type="component" value="Unassembled WGS sequence"/>
</dbReference>
<accession>A0A9D8KEM5</accession>
<dbReference type="PRINTS" id="PR00980">
    <property type="entry name" value="TRNASYNTHALA"/>
</dbReference>
<gene>
    <name evidence="11 13" type="primary">alaS</name>
    <name evidence="13" type="ORF">JW984_10235</name>
</gene>
<keyword evidence="7 11" id="KW-0067">ATP-binding</keyword>
<dbReference type="Gene3D" id="6.10.250.550">
    <property type="match status" value="1"/>
</dbReference>
<organism evidence="13 14">
    <name type="scientific">Candidatus Zymogenus saltonus</name>
    <dbReference type="NCBI Taxonomy" id="2844893"/>
    <lineage>
        <taxon>Bacteria</taxon>
        <taxon>Deltaproteobacteria</taxon>
        <taxon>Candidatus Zymogenia</taxon>
        <taxon>Candidatus Zymogeniales</taxon>
        <taxon>Candidatus Zymogenaceae</taxon>
        <taxon>Candidatus Zymogenus</taxon>
    </lineage>
</organism>
<dbReference type="SMART" id="SM00863">
    <property type="entry name" value="tRNA_SAD"/>
    <property type="match status" value="1"/>
</dbReference>
<comment type="cofactor">
    <cofactor evidence="11">
        <name>Zn(2+)</name>
        <dbReference type="ChEBI" id="CHEBI:29105"/>
    </cofactor>
    <text evidence="11">Binds 1 zinc ion per subunit.</text>
</comment>
<dbReference type="InterPro" id="IPR045864">
    <property type="entry name" value="aa-tRNA-synth_II/BPL/LPL"/>
</dbReference>
<dbReference type="GO" id="GO:0002161">
    <property type="term" value="F:aminoacyl-tRNA deacylase activity"/>
    <property type="evidence" value="ECO:0007669"/>
    <property type="project" value="TreeGrafter"/>
</dbReference>
<evidence type="ECO:0000313" key="13">
    <source>
        <dbReference type="EMBL" id="MBN1573561.1"/>
    </source>
</evidence>
<dbReference type="NCBIfam" id="TIGR00344">
    <property type="entry name" value="alaS"/>
    <property type="match status" value="1"/>
</dbReference>
<dbReference type="GO" id="GO:0045892">
    <property type="term" value="P:negative regulation of DNA-templated transcription"/>
    <property type="evidence" value="ECO:0007669"/>
    <property type="project" value="TreeGrafter"/>
</dbReference>
<dbReference type="GO" id="GO:0006419">
    <property type="term" value="P:alanyl-tRNA aminoacylation"/>
    <property type="evidence" value="ECO:0007669"/>
    <property type="project" value="UniProtKB-UniRule"/>
</dbReference>
<dbReference type="Gene3D" id="3.30.930.10">
    <property type="entry name" value="Bira Bifunctional Protein, Domain 2"/>
    <property type="match status" value="1"/>
</dbReference>
<dbReference type="Gene3D" id="3.10.310.40">
    <property type="match status" value="1"/>
</dbReference>
<dbReference type="InterPro" id="IPR018162">
    <property type="entry name" value="Ala-tRNA-ligase_IIc_anticod-bd"/>
</dbReference>
<evidence type="ECO:0000256" key="4">
    <source>
        <dbReference type="ARBA" id="ARBA00022723"/>
    </source>
</evidence>
<evidence type="ECO:0000256" key="10">
    <source>
        <dbReference type="ARBA" id="ARBA00023146"/>
    </source>
</evidence>
<dbReference type="FunFam" id="3.30.980.10:FF:000004">
    <property type="entry name" value="Alanine--tRNA ligase, cytoplasmic"/>
    <property type="match status" value="1"/>
</dbReference>
<dbReference type="PANTHER" id="PTHR11777">
    <property type="entry name" value="ALANYL-TRNA SYNTHETASE"/>
    <property type="match status" value="1"/>
</dbReference>
<dbReference type="FunFam" id="3.10.310.40:FF:000001">
    <property type="entry name" value="Alanine--tRNA ligase"/>
    <property type="match status" value="1"/>
</dbReference>
<keyword evidence="6 11" id="KW-0862">Zinc</keyword>
<comment type="function">
    <text evidence="11">Catalyzes the attachment of alanine to tRNA(Ala) in a two-step reaction: alanine is first activated by ATP to form Ala-AMP and then transferred to the acceptor end of tRNA(Ala). Also edits incorrectly charged Ser-tRNA(Ala) and Gly-tRNA(Ala) via its editing domain.</text>
</comment>
<dbReference type="GO" id="GO:0005524">
    <property type="term" value="F:ATP binding"/>
    <property type="evidence" value="ECO:0007669"/>
    <property type="project" value="UniProtKB-UniRule"/>
</dbReference>
<dbReference type="GO" id="GO:0004813">
    <property type="term" value="F:alanine-tRNA ligase activity"/>
    <property type="evidence" value="ECO:0007669"/>
    <property type="project" value="UniProtKB-UniRule"/>
</dbReference>
<comment type="similarity">
    <text evidence="1 11">Belongs to the class-II aminoacyl-tRNA synthetase family.</text>
</comment>
<keyword evidence="4 11" id="KW-0479">Metal-binding</keyword>
<evidence type="ECO:0000256" key="5">
    <source>
        <dbReference type="ARBA" id="ARBA00022741"/>
    </source>
</evidence>
<keyword evidence="9 11" id="KW-0648">Protein biosynthesis</keyword>
<dbReference type="InterPro" id="IPR018165">
    <property type="entry name" value="Ala-tRNA-synth_IIc_core"/>
</dbReference>
<dbReference type="Pfam" id="PF07973">
    <property type="entry name" value="tRNA_SAD"/>
    <property type="match status" value="1"/>
</dbReference>
<keyword evidence="3 11" id="KW-0436">Ligase</keyword>
<dbReference type="EMBL" id="JAFGIX010000052">
    <property type="protein sequence ID" value="MBN1573561.1"/>
    <property type="molecule type" value="Genomic_DNA"/>
</dbReference>
<evidence type="ECO:0000256" key="6">
    <source>
        <dbReference type="ARBA" id="ARBA00022833"/>
    </source>
</evidence>
<feature type="domain" description="Alanyl-transfer RNA synthetases family profile" evidence="12">
    <location>
        <begin position="1"/>
        <end position="718"/>
    </location>
</feature>
<dbReference type="SUPFAM" id="SSF50447">
    <property type="entry name" value="Translation proteins"/>
    <property type="match status" value="1"/>
</dbReference>
<reference evidence="13" key="2">
    <citation type="submission" date="2021-01" db="EMBL/GenBank/DDBJ databases">
        <authorList>
            <person name="Hahn C.R."/>
            <person name="Youssef N.H."/>
            <person name="Elshahed M."/>
        </authorList>
    </citation>
    <scope>NUCLEOTIDE SEQUENCE</scope>
    <source>
        <strain evidence="13">Zod_Metabat.24</strain>
    </source>
</reference>
<comment type="caution">
    <text evidence="13">The sequence shown here is derived from an EMBL/GenBank/DDBJ whole genome shotgun (WGS) entry which is preliminary data.</text>
</comment>
<dbReference type="GO" id="GO:0008270">
    <property type="term" value="F:zinc ion binding"/>
    <property type="evidence" value="ECO:0007669"/>
    <property type="project" value="UniProtKB-UniRule"/>
</dbReference>
<dbReference type="Pfam" id="PF02272">
    <property type="entry name" value="DHHA1"/>
    <property type="match status" value="1"/>
</dbReference>
<dbReference type="InterPro" id="IPR023033">
    <property type="entry name" value="Ala_tRNA_ligase_euk/bac"/>
</dbReference>
<dbReference type="InterPro" id="IPR009000">
    <property type="entry name" value="Transl_B-barrel_sf"/>
</dbReference>
<reference evidence="13" key="1">
    <citation type="journal article" date="2021" name="Environ. Microbiol.">
        <title>Genomic characterization of three novel Desulfobacterota classes expand the metabolic and phylogenetic diversity of the phylum.</title>
        <authorList>
            <person name="Murphy C.L."/>
            <person name="Biggerstaff J."/>
            <person name="Eichhorn A."/>
            <person name="Ewing E."/>
            <person name="Shahan R."/>
            <person name="Soriano D."/>
            <person name="Stewart S."/>
            <person name="VanMol K."/>
            <person name="Walker R."/>
            <person name="Walters P."/>
            <person name="Elshahed M.S."/>
            <person name="Youssef N.H."/>
        </authorList>
    </citation>
    <scope>NUCLEOTIDE SEQUENCE</scope>
    <source>
        <strain evidence="13">Zod_Metabat.24</strain>
    </source>
</reference>
<keyword evidence="2 11" id="KW-0820">tRNA-binding</keyword>
<dbReference type="Pfam" id="PF01411">
    <property type="entry name" value="tRNA-synt_2c"/>
    <property type="match status" value="1"/>
</dbReference>
<evidence type="ECO:0000259" key="12">
    <source>
        <dbReference type="PROSITE" id="PS50860"/>
    </source>
</evidence>
<feature type="binding site" evidence="11">
    <location>
        <position position="679"/>
    </location>
    <ligand>
        <name>Zn(2+)</name>
        <dbReference type="ChEBI" id="CHEBI:29105"/>
    </ligand>
</feature>
<dbReference type="HAMAP" id="MF_00036_B">
    <property type="entry name" value="Ala_tRNA_synth_B"/>
    <property type="match status" value="1"/>
</dbReference>
<dbReference type="SUPFAM" id="SSF101353">
    <property type="entry name" value="Putative anticodon-binding domain of alanyl-tRNA synthetase (AlaRS)"/>
    <property type="match status" value="1"/>
</dbReference>
<dbReference type="AlphaFoldDB" id="A0A9D8KEM5"/>
<dbReference type="PROSITE" id="PS50860">
    <property type="entry name" value="AA_TRNA_LIGASE_II_ALA"/>
    <property type="match status" value="1"/>
</dbReference>
<evidence type="ECO:0000256" key="2">
    <source>
        <dbReference type="ARBA" id="ARBA00022555"/>
    </source>
</evidence>
<evidence type="ECO:0000256" key="3">
    <source>
        <dbReference type="ARBA" id="ARBA00022598"/>
    </source>
</evidence>
<keyword evidence="5 11" id="KW-0547">Nucleotide-binding</keyword>
<keyword evidence="8 11" id="KW-0694">RNA-binding</keyword>
<dbReference type="Gene3D" id="2.40.30.130">
    <property type="match status" value="1"/>
</dbReference>
<dbReference type="FunFam" id="3.30.54.20:FF:000001">
    <property type="entry name" value="Alanine--tRNA ligase"/>
    <property type="match status" value="1"/>
</dbReference>
<evidence type="ECO:0000256" key="7">
    <source>
        <dbReference type="ARBA" id="ARBA00022840"/>
    </source>
</evidence>
<comment type="catalytic activity">
    <reaction evidence="11">
        <text>tRNA(Ala) + L-alanine + ATP = L-alanyl-tRNA(Ala) + AMP + diphosphate</text>
        <dbReference type="Rhea" id="RHEA:12540"/>
        <dbReference type="Rhea" id="RHEA-COMP:9657"/>
        <dbReference type="Rhea" id="RHEA-COMP:9923"/>
        <dbReference type="ChEBI" id="CHEBI:30616"/>
        <dbReference type="ChEBI" id="CHEBI:33019"/>
        <dbReference type="ChEBI" id="CHEBI:57972"/>
        <dbReference type="ChEBI" id="CHEBI:78442"/>
        <dbReference type="ChEBI" id="CHEBI:78497"/>
        <dbReference type="ChEBI" id="CHEBI:456215"/>
        <dbReference type="EC" id="6.1.1.7"/>
    </reaction>
</comment>
<dbReference type="GO" id="GO:0005829">
    <property type="term" value="C:cytosol"/>
    <property type="evidence" value="ECO:0007669"/>
    <property type="project" value="TreeGrafter"/>
</dbReference>
<keyword evidence="10 11" id="KW-0030">Aminoacyl-tRNA synthetase</keyword>
<dbReference type="PANTHER" id="PTHR11777:SF9">
    <property type="entry name" value="ALANINE--TRNA LIGASE, CYTOPLASMIC"/>
    <property type="match status" value="1"/>
</dbReference>
<dbReference type="InterPro" id="IPR012947">
    <property type="entry name" value="tRNA_SAD"/>
</dbReference>
<dbReference type="GO" id="GO:0000049">
    <property type="term" value="F:tRNA binding"/>
    <property type="evidence" value="ECO:0007669"/>
    <property type="project" value="UniProtKB-KW"/>
</dbReference>
<keyword evidence="11" id="KW-0963">Cytoplasm</keyword>
<dbReference type="EC" id="6.1.1.7" evidence="11"/>
<dbReference type="InterPro" id="IPR002318">
    <property type="entry name" value="Ala-tRNA-lgiase_IIc"/>
</dbReference>
<evidence type="ECO:0000256" key="9">
    <source>
        <dbReference type="ARBA" id="ARBA00022917"/>
    </source>
</evidence>
<dbReference type="CDD" id="cd00673">
    <property type="entry name" value="AlaRS_core"/>
    <property type="match status" value="1"/>
</dbReference>
<dbReference type="Gene3D" id="3.30.54.20">
    <property type="match status" value="1"/>
</dbReference>
<proteinExistence type="inferred from homology"/>
<dbReference type="InterPro" id="IPR018163">
    <property type="entry name" value="Thr/Ala-tRNA-synth_IIc_edit"/>
</dbReference>
<dbReference type="SUPFAM" id="SSF55681">
    <property type="entry name" value="Class II aaRS and biotin synthetases"/>
    <property type="match status" value="1"/>
</dbReference>
<evidence type="ECO:0000256" key="11">
    <source>
        <dbReference type="HAMAP-Rule" id="MF_00036"/>
    </source>
</evidence>